<gene>
    <name evidence="1" type="ORF">ENV52_03510</name>
</gene>
<dbReference type="Pfam" id="PF02635">
    <property type="entry name" value="DsrE"/>
    <property type="match status" value="1"/>
</dbReference>
<dbReference type="AlphaFoldDB" id="A0A7V6A2K1"/>
<comment type="caution">
    <text evidence="1">The sequence shown here is derived from an EMBL/GenBank/DDBJ whole genome shotgun (WGS) entry which is preliminary data.</text>
</comment>
<sequence>MNKYALFAFNGEAMCFIHVLLNGLDLLARGQEVKIIIEGAACRLVPELGEETHPFHQLYTKAREAGLIAGVCKACAQKMGSLEAARDQGLTILQDMSGHAGMAPYILEGYRIITF</sequence>
<protein>
    <submittedName>
        <fullName evidence="1">Cytoplasmic protein</fullName>
    </submittedName>
</protein>
<proteinExistence type="predicted"/>
<dbReference type="InterPro" id="IPR003787">
    <property type="entry name" value="Sulphur_relay_DsrE/F-like"/>
</dbReference>
<dbReference type="EMBL" id="DTGR01000050">
    <property type="protein sequence ID" value="HHS28753.1"/>
    <property type="molecule type" value="Genomic_DNA"/>
</dbReference>
<reference evidence="1" key="1">
    <citation type="journal article" date="2020" name="mSystems">
        <title>Genome- and Community-Level Interaction Insights into Carbon Utilization and Element Cycling Functions of Hydrothermarchaeota in Hydrothermal Sediment.</title>
        <authorList>
            <person name="Zhou Z."/>
            <person name="Liu Y."/>
            <person name="Xu W."/>
            <person name="Pan J."/>
            <person name="Luo Z.H."/>
            <person name="Li M."/>
        </authorList>
    </citation>
    <scope>NUCLEOTIDE SEQUENCE [LARGE SCALE GENOMIC DNA]</scope>
    <source>
        <strain evidence="1">SpSt-767</strain>
    </source>
</reference>
<name>A0A7V6A2K1_9BACT</name>
<dbReference type="InterPro" id="IPR027396">
    <property type="entry name" value="DsrEFH-like"/>
</dbReference>
<organism evidence="1">
    <name type="scientific">Desulfobacca acetoxidans</name>
    <dbReference type="NCBI Taxonomy" id="60893"/>
    <lineage>
        <taxon>Bacteria</taxon>
        <taxon>Pseudomonadati</taxon>
        <taxon>Thermodesulfobacteriota</taxon>
        <taxon>Desulfobaccia</taxon>
        <taxon>Desulfobaccales</taxon>
        <taxon>Desulfobaccaceae</taxon>
        <taxon>Desulfobacca</taxon>
    </lineage>
</organism>
<dbReference type="SUPFAM" id="SSF75169">
    <property type="entry name" value="DsrEFH-like"/>
    <property type="match status" value="1"/>
</dbReference>
<evidence type="ECO:0000313" key="1">
    <source>
        <dbReference type="EMBL" id="HHS28753.1"/>
    </source>
</evidence>
<dbReference type="Gene3D" id="3.40.1260.10">
    <property type="entry name" value="DsrEFH-like"/>
    <property type="match status" value="1"/>
</dbReference>
<accession>A0A7V6A2K1</accession>